<keyword evidence="5" id="KW-0029">Amino-acid transport</keyword>
<feature type="transmembrane region" description="Helical" evidence="8">
    <location>
        <begin position="432"/>
        <end position="455"/>
    </location>
</feature>
<evidence type="ECO:0000256" key="7">
    <source>
        <dbReference type="ARBA" id="ARBA00023136"/>
    </source>
</evidence>
<dbReference type="EMBL" id="FXLY01000003">
    <property type="protein sequence ID" value="SMN18894.1"/>
    <property type="molecule type" value="Genomic_DNA"/>
</dbReference>
<dbReference type="GO" id="GO:0016020">
    <property type="term" value="C:membrane"/>
    <property type="evidence" value="ECO:0007669"/>
    <property type="project" value="UniProtKB-SubCell"/>
</dbReference>
<protein>
    <submittedName>
        <fullName evidence="10">Similar to Saccharomyces cerevisiae YPL265W DIP5 Dicarboxylic amino acid permease, mediates high-affinity and high-capacity transport of L-glutamate and L-aspartate</fullName>
    </submittedName>
</protein>
<dbReference type="InterPro" id="IPR004841">
    <property type="entry name" value="AA-permease/SLC12A_dom"/>
</dbReference>
<name>A0A1X7R058_9SACH</name>
<dbReference type="InterPro" id="IPR004840">
    <property type="entry name" value="Amino_acid_permease_CS"/>
</dbReference>
<dbReference type="Gene3D" id="1.20.1740.10">
    <property type="entry name" value="Amino acid/polyamine transporter I"/>
    <property type="match status" value="1"/>
</dbReference>
<feature type="transmembrane region" description="Helical" evidence="8">
    <location>
        <begin position="135"/>
        <end position="155"/>
    </location>
</feature>
<evidence type="ECO:0000256" key="2">
    <source>
        <dbReference type="ARBA" id="ARBA00006983"/>
    </source>
</evidence>
<feature type="transmembrane region" description="Helical" evidence="8">
    <location>
        <begin position="475"/>
        <end position="496"/>
    </location>
</feature>
<reference evidence="10 11" key="1">
    <citation type="submission" date="2017-04" db="EMBL/GenBank/DDBJ databases">
        <authorList>
            <person name="Afonso C.L."/>
            <person name="Miller P.J."/>
            <person name="Scott M.A."/>
            <person name="Spackman E."/>
            <person name="Goraichik I."/>
            <person name="Dimitrov K.M."/>
            <person name="Suarez D.L."/>
            <person name="Swayne D.E."/>
        </authorList>
    </citation>
    <scope>NUCLEOTIDE SEQUENCE [LARGE SCALE GENOMIC DNA]</scope>
</reference>
<evidence type="ECO:0000256" key="5">
    <source>
        <dbReference type="ARBA" id="ARBA00022970"/>
    </source>
</evidence>
<evidence type="ECO:0000256" key="1">
    <source>
        <dbReference type="ARBA" id="ARBA00004141"/>
    </source>
</evidence>
<sequence>MSEDLGSDLTNIYTIDKSKIKNPVKEEVLDSNSDLEANSISISDEENFKAFDGKTEGTRLKRDLKARHTSMIALGGSLGTGLLIGTGTSLATAGPVSMLISYSFVGVLVFFVMSCLGEMASYIPLDGFTSYASRYCDPALGFAVGYSYLFKYFILPPNQLTAAALVMQYWVDRDTVNPGVWITIFLVIIIIINSFGVKFFGEFEFWLSSFKVLVMLGLIILMFVIMLGGGPTHDRLGFRYWKNPGAFKEYSDAIQGDTGRFVSFSACFVYALFCYLGIELTGIVAAEAENPRKNIPKAVKLTMYRLIIFYVISIFLLGMCVASNDPKLISAKGASTSAAASPFVVAIQNSGINVLPHIFNACVLMFVFSACNSDLYVASRSLYSLAIDNKAPKFLATTNRWGIPYYSLGVSVLFCLLAYMSVSSGSAKVFNYFVNVVSIFGVLSWICILITFICFDRAVRAQGIDRSTFAYVAPFQPYGAWFALFFCCLLALIKNFTVFLGHEFDYKTFITGYIGLPVFFICFFGYKFYHKTKFVKPEEADLYTYKAAIDQEEEDGKIQDAEKAERIKQNGKNWEWFYEKYLGKVF</sequence>
<dbReference type="PANTHER" id="PTHR43341:SF9">
    <property type="entry name" value="DICARBOXYLIC AMINO ACID PERMEASE"/>
    <property type="match status" value="1"/>
</dbReference>
<dbReference type="FunFam" id="1.20.1740.10:FF:000006">
    <property type="entry name" value="General amino acid permease"/>
    <property type="match status" value="1"/>
</dbReference>
<feature type="transmembrane region" description="Helical" evidence="8">
    <location>
        <begin position="508"/>
        <end position="526"/>
    </location>
</feature>
<evidence type="ECO:0000259" key="9">
    <source>
        <dbReference type="Pfam" id="PF00324"/>
    </source>
</evidence>
<dbReference type="InterPro" id="IPR004762">
    <property type="entry name" value="Amino_acid_permease_fungi"/>
</dbReference>
<feature type="transmembrane region" description="Helical" evidence="8">
    <location>
        <begin position="71"/>
        <end position="93"/>
    </location>
</feature>
<feature type="domain" description="Amino acid permease/ SLC12A" evidence="9">
    <location>
        <begin position="68"/>
        <end position="535"/>
    </location>
</feature>
<dbReference type="GO" id="GO:0015171">
    <property type="term" value="F:amino acid transmembrane transporter activity"/>
    <property type="evidence" value="ECO:0007669"/>
    <property type="project" value="TreeGrafter"/>
</dbReference>
<accession>A0A1X7R058</accession>
<dbReference type="Pfam" id="PF00324">
    <property type="entry name" value="AA_permease"/>
    <property type="match status" value="1"/>
</dbReference>
<keyword evidence="4 8" id="KW-0812">Transmembrane</keyword>
<dbReference type="PIRSF" id="PIRSF006060">
    <property type="entry name" value="AA_transporter"/>
    <property type="match status" value="1"/>
</dbReference>
<feature type="transmembrane region" description="Helical" evidence="8">
    <location>
        <begin position="212"/>
        <end position="230"/>
    </location>
</feature>
<feature type="transmembrane region" description="Helical" evidence="8">
    <location>
        <begin position="403"/>
        <end position="420"/>
    </location>
</feature>
<evidence type="ECO:0000256" key="4">
    <source>
        <dbReference type="ARBA" id="ARBA00022692"/>
    </source>
</evidence>
<gene>
    <name evidence="10" type="ORF">KASA_0P00033G</name>
</gene>
<evidence type="ECO:0000256" key="8">
    <source>
        <dbReference type="SAM" id="Phobius"/>
    </source>
</evidence>
<evidence type="ECO:0000256" key="3">
    <source>
        <dbReference type="ARBA" id="ARBA00022448"/>
    </source>
</evidence>
<dbReference type="NCBIfam" id="TIGR00913">
    <property type="entry name" value="2A0310"/>
    <property type="match status" value="1"/>
</dbReference>
<organism evidence="10 11">
    <name type="scientific">Maudiozyma saulgeensis</name>
    <dbReference type="NCBI Taxonomy" id="1789683"/>
    <lineage>
        <taxon>Eukaryota</taxon>
        <taxon>Fungi</taxon>
        <taxon>Dikarya</taxon>
        <taxon>Ascomycota</taxon>
        <taxon>Saccharomycotina</taxon>
        <taxon>Saccharomycetes</taxon>
        <taxon>Saccharomycetales</taxon>
        <taxon>Saccharomycetaceae</taxon>
        <taxon>Maudiozyma</taxon>
    </lineage>
</organism>
<proteinExistence type="inferred from homology"/>
<dbReference type="AlphaFoldDB" id="A0A1X7R058"/>
<dbReference type="PANTHER" id="PTHR43341">
    <property type="entry name" value="AMINO ACID PERMEASE"/>
    <property type="match status" value="1"/>
</dbReference>
<comment type="similarity">
    <text evidence="2">Belongs to the amino acid-polyamine-organocation (APC) superfamily. YAT (TC 2.A.3.10) family.</text>
</comment>
<feature type="transmembrane region" description="Helical" evidence="8">
    <location>
        <begin position="306"/>
        <end position="324"/>
    </location>
</feature>
<keyword evidence="7 8" id="KW-0472">Membrane</keyword>
<dbReference type="OrthoDB" id="3900342at2759"/>
<evidence type="ECO:0000256" key="6">
    <source>
        <dbReference type="ARBA" id="ARBA00022989"/>
    </source>
</evidence>
<comment type="subcellular location">
    <subcellularLocation>
        <location evidence="1">Membrane</location>
        <topology evidence="1">Multi-pass membrane protein</topology>
    </subcellularLocation>
</comment>
<feature type="transmembrane region" description="Helical" evidence="8">
    <location>
        <begin position="99"/>
        <end position="123"/>
    </location>
</feature>
<dbReference type="InterPro" id="IPR050524">
    <property type="entry name" value="APC_YAT"/>
</dbReference>
<keyword evidence="3" id="KW-0813">Transport</keyword>
<keyword evidence="6 8" id="KW-1133">Transmembrane helix</keyword>
<dbReference type="PROSITE" id="PS00218">
    <property type="entry name" value="AMINO_ACID_PERMEASE_1"/>
    <property type="match status" value="1"/>
</dbReference>
<feature type="transmembrane region" description="Helical" evidence="8">
    <location>
        <begin position="261"/>
        <end position="285"/>
    </location>
</feature>
<keyword evidence="11" id="KW-1185">Reference proteome</keyword>
<feature type="transmembrane region" description="Helical" evidence="8">
    <location>
        <begin position="179"/>
        <end position="200"/>
    </location>
</feature>
<dbReference type="Proteomes" id="UP000196158">
    <property type="component" value="Unassembled WGS sequence"/>
</dbReference>
<evidence type="ECO:0000313" key="11">
    <source>
        <dbReference type="Proteomes" id="UP000196158"/>
    </source>
</evidence>
<evidence type="ECO:0000313" key="10">
    <source>
        <dbReference type="EMBL" id="SMN18894.1"/>
    </source>
</evidence>